<evidence type="ECO:0000256" key="1">
    <source>
        <dbReference type="ARBA" id="ARBA00007074"/>
    </source>
</evidence>
<name>A0A969PTS1_9BACI</name>
<dbReference type="Pfam" id="PF13702">
    <property type="entry name" value="Lysozyme_like"/>
    <property type="match status" value="1"/>
</dbReference>
<evidence type="ECO:0000256" key="4">
    <source>
        <dbReference type="ARBA" id="ARBA00022807"/>
    </source>
</evidence>
<dbReference type="InterPro" id="IPR051202">
    <property type="entry name" value="Peptidase_C40"/>
</dbReference>
<dbReference type="PANTHER" id="PTHR47053:SF1">
    <property type="entry name" value="MUREIN DD-ENDOPEPTIDASE MEPH-RELATED"/>
    <property type="match status" value="1"/>
</dbReference>
<evidence type="ECO:0000256" key="3">
    <source>
        <dbReference type="ARBA" id="ARBA00022801"/>
    </source>
</evidence>
<evidence type="ECO:0000259" key="5">
    <source>
        <dbReference type="PROSITE" id="PS51935"/>
    </source>
</evidence>
<comment type="caution">
    <text evidence="6">The sequence shown here is derived from an EMBL/GenBank/DDBJ whole genome shotgun (WGS) entry which is preliminary data.</text>
</comment>
<dbReference type="Pfam" id="PF00877">
    <property type="entry name" value="NLPC_P60"/>
    <property type="match status" value="1"/>
</dbReference>
<keyword evidence="2" id="KW-0645">Protease</keyword>
<keyword evidence="3" id="KW-0378">Hydrolase</keyword>
<dbReference type="InterPro" id="IPR038765">
    <property type="entry name" value="Papain-like_cys_pep_sf"/>
</dbReference>
<evidence type="ECO:0000256" key="2">
    <source>
        <dbReference type="ARBA" id="ARBA00022670"/>
    </source>
</evidence>
<dbReference type="Gene3D" id="1.10.530.10">
    <property type="match status" value="1"/>
</dbReference>
<dbReference type="PROSITE" id="PS51935">
    <property type="entry name" value="NLPC_P60"/>
    <property type="match status" value="1"/>
</dbReference>
<dbReference type="GO" id="GO:0006508">
    <property type="term" value="P:proteolysis"/>
    <property type="evidence" value="ECO:0007669"/>
    <property type="project" value="UniProtKB-KW"/>
</dbReference>
<feature type="domain" description="NlpC/P60" evidence="5">
    <location>
        <begin position="191"/>
        <end position="322"/>
    </location>
</feature>
<dbReference type="InterPro" id="IPR023346">
    <property type="entry name" value="Lysozyme-like_dom_sf"/>
</dbReference>
<sequence length="322" mass="35566">MIGAFQALLGDSGSQSDRDLDFVSGGTQNLSPEVEELRPLFEKYAEIHGIPDHVDLLMAKTMQESGGRLPDVMQASESQGLPVNTIDNQEESIDVGTEYFARVLEEANGDEKLALQSYNFGAGFIDYANEHNNGEYSKELAIEFSIEQYQRVRHTGNYSCIRPESAETGACYGDIGYVDAVLSYMQPTLEEGDFDEVIEVGTQWIGNSEYVFGGGRTRSDQEQGIFDCSSFVHWSFEQVGIELGNFTGVTTDTLKHKGEAVPLEDIQQGDLVFFDTYKIDGHVGIYIGDGKYIGAQSSTGVAIESIEEGYWGDVFNGRVRRI</sequence>
<keyword evidence="7" id="KW-1185">Reference proteome</keyword>
<accession>A0A969PTS1</accession>
<organism evidence="6 7">
    <name type="scientific">Alkalicoccus luteus</name>
    <dbReference type="NCBI Taxonomy" id="1237094"/>
    <lineage>
        <taxon>Bacteria</taxon>
        <taxon>Bacillati</taxon>
        <taxon>Bacillota</taxon>
        <taxon>Bacilli</taxon>
        <taxon>Bacillales</taxon>
        <taxon>Bacillaceae</taxon>
        <taxon>Alkalicoccus</taxon>
    </lineage>
</organism>
<dbReference type="SUPFAM" id="SSF54001">
    <property type="entry name" value="Cysteine proteinases"/>
    <property type="match status" value="1"/>
</dbReference>
<dbReference type="EMBL" id="JAATHJ010000035">
    <property type="protein sequence ID" value="NJP38984.1"/>
    <property type="molecule type" value="Genomic_DNA"/>
</dbReference>
<dbReference type="SUPFAM" id="SSF53955">
    <property type="entry name" value="Lysozyme-like"/>
    <property type="match status" value="1"/>
</dbReference>
<evidence type="ECO:0000313" key="7">
    <source>
        <dbReference type="Proteomes" id="UP000752012"/>
    </source>
</evidence>
<dbReference type="InterPro" id="IPR000064">
    <property type="entry name" value="NLP_P60_dom"/>
</dbReference>
<dbReference type="GO" id="GO:0008234">
    <property type="term" value="F:cysteine-type peptidase activity"/>
    <property type="evidence" value="ECO:0007669"/>
    <property type="project" value="UniProtKB-KW"/>
</dbReference>
<reference evidence="6 7" key="1">
    <citation type="submission" date="2020-03" db="EMBL/GenBank/DDBJ databases">
        <title>Assessment of the enzymatic potential of alkaline-tolerant lipase obtained from Bacillus luteus H11 (technogenic soil) for the bioremediation of saline soils contaminated with petroleum substances.</title>
        <authorList>
            <person name="Kalwasinska A."/>
        </authorList>
    </citation>
    <scope>NUCLEOTIDE SEQUENCE [LARGE SCALE GENOMIC DNA]</scope>
    <source>
        <strain evidence="6 7">H11</strain>
    </source>
</reference>
<dbReference type="InterPro" id="IPR047194">
    <property type="entry name" value="CwlT-like_lysozyme"/>
</dbReference>
<dbReference type="Gene3D" id="3.90.1720.10">
    <property type="entry name" value="endopeptidase domain like (from Nostoc punctiforme)"/>
    <property type="match status" value="1"/>
</dbReference>
<protein>
    <submittedName>
        <fullName evidence="6">Transglycosylase SLT domain-containing protein</fullName>
    </submittedName>
</protein>
<dbReference type="AlphaFoldDB" id="A0A969PTS1"/>
<keyword evidence="4" id="KW-0788">Thiol protease</keyword>
<evidence type="ECO:0000313" key="6">
    <source>
        <dbReference type="EMBL" id="NJP38984.1"/>
    </source>
</evidence>
<dbReference type="CDD" id="cd16891">
    <property type="entry name" value="CwlT-like"/>
    <property type="match status" value="1"/>
</dbReference>
<gene>
    <name evidence="6" type="ORF">HCN83_15555</name>
</gene>
<comment type="similarity">
    <text evidence="1">Belongs to the peptidase C40 family.</text>
</comment>
<proteinExistence type="inferred from homology"/>
<dbReference type="Proteomes" id="UP000752012">
    <property type="component" value="Unassembled WGS sequence"/>
</dbReference>
<dbReference type="PANTHER" id="PTHR47053">
    <property type="entry name" value="MUREIN DD-ENDOPEPTIDASE MEPH-RELATED"/>
    <property type="match status" value="1"/>
</dbReference>